<keyword evidence="3" id="KW-0378">Hydrolase</keyword>
<keyword evidence="2" id="KW-0238">DNA-binding</keyword>
<evidence type="ECO:0000313" key="4">
    <source>
        <dbReference type="Proteomes" id="UP001197684"/>
    </source>
</evidence>
<dbReference type="SUPFAM" id="SSF116734">
    <property type="entry name" value="DNA methylase specificity domain"/>
    <property type="match status" value="1"/>
</dbReference>
<evidence type="ECO:0000256" key="1">
    <source>
        <dbReference type="ARBA" id="ARBA00022747"/>
    </source>
</evidence>
<accession>A0AAW4UGD4</accession>
<name>A0AAW4UGD4_9FIRM</name>
<evidence type="ECO:0000313" key="3">
    <source>
        <dbReference type="EMBL" id="MCB6940004.1"/>
    </source>
</evidence>
<dbReference type="AlphaFoldDB" id="A0AAW4UGD4"/>
<protein>
    <submittedName>
        <fullName evidence="3">Restriction endonuclease subunit S</fullName>
    </submittedName>
</protein>
<comment type="caution">
    <text evidence="3">The sequence shown here is derived from an EMBL/GenBank/DDBJ whole genome shotgun (WGS) entry which is preliminary data.</text>
</comment>
<dbReference type="InterPro" id="IPR044946">
    <property type="entry name" value="Restrct_endonuc_typeI_TRD_sf"/>
</dbReference>
<proteinExistence type="predicted"/>
<dbReference type="GO" id="GO:0004519">
    <property type="term" value="F:endonuclease activity"/>
    <property type="evidence" value="ECO:0007669"/>
    <property type="project" value="UniProtKB-KW"/>
</dbReference>
<organism evidence="3 4">
    <name type="scientific">Agathobacter rectalis</name>
    <dbReference type="NCBI Taxonomy" id="39491"/>
    <lineage>
        <taxon>Bacteria</taxon>
        <taxon>Bacillati</taxon>
        <taxon>Bacillota</taxon>
        <taxon>Clostridia</taxon>
        <taxon>Lachnospirales</taxon>
        <taxon>Lachnospiraceae</taxon>
        <taxon>Agathobacter</taxon>
    </lineage>
</organism>
<dbReference type="Gene3D" id="3.90.220.20">
    <property type="entry name" value="DNA methylase specificity domains"/>
    <property type="match status" value="1"/>
</dbReference>
<dbReference type="Proteomes" id="UP001197684">
    <property type="component" value="Unassembled WGS sequence"/>
</dbReference>
<reference evidence="3" key="1">
    <citation type="submission" date="2021-10" db="EMBL/GenBank/DDBJ databases">
        <title>Collection of gut derived symbiotic bacterial strains cultured from healthy donors.</title>
        <authorList>
            <person name="Lin H."/>
            <person name="Littmann E."/>
            <person name="Kohout C."/>
            <person name="Pamer E.G."/>
        </authorList>
    </citation>
    <scope>NUCLEOTIDE SEQUENCE</scope>
    <source>
        <strain evidence="3">DFI.9.42</strain>
    </source>
</reference>
<dbReference type="RefSeq" id="WP_330664729.1">
    <property type="nucleotide sequence ID" value="NZ_JAJCJK010000210.1"/>
</dbReference>
<sequence>GLKRGPFGGALKKEIFIEEGYAVYEQANAIYDNQTFRYFIDENKFNEMKNFSVKADDIIMSCSGTIGKL</sequence>
<feature type="non-terminal residue" evidence="3">
    <location>
        <position position="1"/>
    </location>
</feature>
<evidence type="ECO:0000256" key="2">
    <source>
        <dbReference type="ARBA" id="ARBA00023125"/>
    </source>
</evidence>
<dbReference type="EMBL" id="JAJCJK010000210">
    <property type="protein sequence ID" value="MCB6940004.1"/>
    <property type="molecule type" value="Genomic_DNA"/>
</dbReference>
<dbReference type="GO" id="GO:0003677">
    <property type="term" value="F:DNA binding"/>
    <property type="evidence" value="ECO:0007669"/>
    <property type="project" value="UniProtKB-KW"/>
</dbReference>
<feature type="non-terminal residue" evidence="3">
    <location>
        <position position="69"/>
    </location>
</feature>
<keyword evidence="3" id="KW-0255">Endonuclease</keyword>
<gene>
    <name evidence="3" type="ORF">LIZ56_16655</name>
</gene>
<keyword evidence="1" id="KW-0680">Restriction system</keyword>
<keyword evidence="3" id="KW-0540">Nuclease</keyword>
<dbReference type="GO" id="GO:0009307">
    <property type="term" value="P:DNA restriction-modification system"/>
    <property type="evidence" value="ECO:0007669"/>
    <property type="project" value="UniProtKB-KW"/>
</dbReference>